<dbReference type="InterPro" id="IPR052163">
    <property type="entry name" value="DGC-Regulatory_Protein"/>
</dbReference>
<keyword evidence="1" id="KW-0472">Membrane</keyword>
<dbReference type="Pfam" id="PF00990">
    <property type="entry name" value="GGDEF"/>
    <property type="match status" value="1"/>
</dbReference>
<keyword evidence="1" id="KW-1133">Transmembrane helix</keyword>
<dbReference type="PROSITE" id="PS50887">
    <property type="entry name" value="GGDEF"/>
    <property type="match status" value="1"/>
</dbReference>
<dbReference type="InterPro" id="IPR043128">
    <property type="entry name" value="Rev_trsase/Diguanyl_cyclase"/>
</dbReference>
<dbReference type="EMBL" id="BONQ01000204">
    <property type="protein sequence ID" value="GIG52938.1"/>
    <property type="molecule type" value="Genomic_DNA"/>
</dbReference>
<organism evidence="3 4">
    <name type="scientific">Dactylosporangium siamense</name>
    <dbReference type="NCBI Taxonomy" id="685454"/>
    <lineage>
        <taxon>Bacteria</taxon>
        <taxon>Bacillati</taxon>
        <taxon>Actinomycetota</taxon>
        <taxon>Actinomycetes</taxon>
        <taxon>Micromonosporales</taxon>
        <taxon>Micromonosporaceae</taxon>
        <taxon>Dactylosporangium</taxon>
    </lineage>
</organism>
<feature type="transmembrane region" description="Helical" evidence="1">
    <location>
        <begin position="40"/>
        <end position="61"/>
    </location>
</feature>
<feature type="transmembrane region" description="Helical" evidence="1">
    <location>
        <begin position="271"/>
        <end position="289"/>
    </location>
</feature>
<sequence length="510" mass="54045">MRAWSRRVPTAHLSLVLLYAAAMAVLLTGVLSVAPSLYPNAAEVCRMTFGVVGLVAALRVTRRPTLDPRTRKAWRAMAVSFAILVVSPVLLLVFAADSISSADDVTHIAFVVALLAAVQLFPLPPTSRRGRWKTALDALTVLVGGSMVLWFTSFGPYLDRRGLTADAAVSIVVYPIADLVLLFSVARVLVRGPGGAAHHPIRTLAAGAIVLLAGDAVHGYLSAHGQAEVHSGWQFACWITADALLAAAAVEQLRAGERTARRRQQALLPARALPIIAVGGGHTLMLAAAALDGSFYPWGGLAIGGATLSALVLTRLSLVQRESDEQAVTDPLTGLANRARFRSTSHRALDRGARAGRHAAVLVIDMNRFKEINDTLGHQSGDLALLAFAELLRRCVPQTGLPARLGGDEFAVVLPDLDNAAAAERVAARIAASTQPVTIDGTTIELAASIGVAVSAPGELTHDTIVHRADRAMYRAKQLGPQTHWISWDESFEAPPSGVERTVDRQPTSA</sequence>
<evidence type="ECO:0000256" key="1">
    <source>
        <dbReference type="SAM" id="Phobius"/>
    </source>
</evidence>
<dbReference type="CDD" id="cd01949">
    <property type="entry name" value="GGDEF"/>
    <property type="match status" value="1"/>
</dbReference>
<feature type="transmembrane region" description="Helical" evidence="1">
    <location>
        <begin position="12"/>
        <end position="34"/>
    </location>
</feature>
<gene>
    <name evidence="3" type="ORF">Dsi01nite_109790</name>
</gene>
<keyword evidence="1" id="KW-0812">Transmembrane</keyword>
<comment type="caution">
    <text evidence="3">The sequence shown here is derived from an EMBL/GenBank/DDBJ whole genome shotgun (WGS) entry which is preliminary data.</text>
</comment>
<dbReference type="NCBIfam" id="TIGR00254">
    <property type="entry name" value="GGDEF"/>
    <property type="match status" value="1"/>
</dbReference>
<feature type="transmembrane region" description="Helical" evidence="1">
    <location>
        <begin position="167"/>
        <end position="189"/>
    </location>
</feature>
<dbReference type="PANTHER" id="PTHR46663">
    <property type="entry name" value="DIGUANYLATE CYCLASE DGCT-RELATED"/>
    <property type="match status" value="1"/>
</dbReference>
<proteinExistence type="predicted"/>
<feature type="domain" description="GGDEF" evidence="2">
    <location>
        <begin position="357"/>
        <end position="490"/>
    </location>
</feature>
<accession>A0A919Q287</accession>
<keyword evidence="4" id="KW-1185">Reference proteome</keyword>
<feature type="transmembrane region" description="Helical" evidence="1">
    <location>
        <begin position="105"/>
        <end position="123"/>
    </location>
</feature>
<dbReference type="InterPro" id="IPR000160">
    <property type="entry name" value="GGDEF_dom"/>
</dbReference>
<dbReference type="PANTHER" id="PTHR46663:SF4">
    <property type="entry name" value="DIGUANYLATE CYCLASE DGCT-RELATED"/>
    <property type="match status" value="1"/>
</dbReference>
<protein>
    <recommendedName>
        <fullName evidence="2">GGDEF domain-containing protein</fullName>
    </recommendedName>
</protein>
<name>A0A919Q287_9ACTN</name>
<evidence type="ECO:0000313" key="3">
    <source>
        <dbReference type="EMBL" id="GIG52938.1"/>
    </source>
</evidence>
<dbReference type="AlphaFoldDB" id="A0A919Q287"/>
<dbReference type="FunFam" id="3.30.70.270:FF:000001">
    <property type="entry name" value="Diguanylate cyclase domain protein"/>
    <property type="match status" value="1"/>
</dbReference>
<dbReference type="InterPro" id="IPR029787">
    <property type="entry name" value="Nucleotide_cyclase"/>
</dbReference>
<dbReference type="SUPFAM" id="SSF55073">
    <property type="entry name" value="Nucleotide cyclase"/>
    <property type="match status" value="1"/>
</dbReference>
<feature type="transmembrane region" description="Helical" evidence="1">
    <location>
        <begin position="295"/>
        <end position="313"/>
    </location>
</feature>
<feature type="transmembrane region" description="Helical" evidence="1">
    <location>
        <begin position="135"/>
        <end position="155"/>
    </location>
</feature>
<feature type="transmembrane region" description="Helical" evidence="1">
    <location>
        <begin position="73"/>
        <end position="93"/>
    </location>
</feature>
<reference evidence="3" key="1">
    <citation type="submission" date="2021-01" db="EMBL/GenBank/DDBJ databases">
        <title>Whole genome shotgun sequence of Dactylosporangium siamense NBRC 106093.</title>
        <authorList>
            <person name="Komaki H."/>
            <person name="Tamura T."/>
        </authorList>
    </citation>
    <scope>NUCLEOTIDE SEQUENCE</scope>
    <source>
        <strain evidence="3">NBRC 106093</strain>
    </source>
</reference>
<dbReference type="SMART" id="SM00267">
    <property type="entry name" value="GGDEF"/>
    <property type="match status" value="1"/>
</dbReference>
<dbReference type="RefSeq" id="WP_203854541.1">
    <property type="nucleotide sequence ID" value="NZ_BAAAVW010000044.1"/>
</dbReference>
<dbReference type="Gene3D" id="3.30.70.270">
    <property type="match status" value="1"/>
</dbReference>
<dbReference type="Proteomes" id="UP000660611">
    <property type="component" value="Unassembled WGS sequence"/>
</dbReference>
<evidence type="ECO:0000313" key="4">
    <source>
        <dbReference type="Proteomes" id="UP000660611"/>
    </source>
</evidence>
<evidence type="ECO:0000259" key="2">
    <source>
        <dbReference type="PROSITE" id="PS50887"/>
    </source>
</evidence>